<evidence type="ECO:0000256" key="1">
    <source>
        <dbReference type="ARBA" id="ARBA00004429"/>
    </source>
</evidence>
<sequence length="178" mass="19748">MKPLIHFIDKLSQLGGYAAGVMTCLGLAIVLVEIVARSLFDATIYITDEYSGYLMCGLAFCGLAYTFKEKGHIRMVFIYKSLKNRARLFLELCCLGAGLIFCIFLTYHSGLFFWDSVVSGSQSMQITETYLAIPQFFMPLGSFILTLQLAAGLVRGLLVLKGEMPESELIEIAEDLGR</sequence>
<dbReference type="OrthoDB" id="9797534at2"/>
<keyword evidence="6 9" id="KW-1133">Transmembrane helix</keyword>
<evidence type="ECO:0000256" key="4">
    <source>
        <dbReference type="ARBA" id="ARBA00022519"/>
    </source>
</evidence>
<dbReference type="InterPro" id="IPR007387">
    <property type="entry name" value="TRAP_DctQ"/>
</dbReference>
<dbReference type="InterPro" id="IPR055348">
    <property type="entry name" value="DctQ"/>
</dbReference>
<dbReference type="Pfam" id="PF04290">
    <property type="entry name" value="DctQ"/>
    <property type="match status" value="1"/>
</dbReference>
<gene>
    <name evidence="11" type="ORF">X474_17315</name>
</gene>
<proteinExistence type="inferred from homology"/>
<protein>
    <recommendedName>
        <fullName evidence="10">Tripartite ATP-independent periplasmic transporters DctQ component domain-containing protein</fullName>
    </recommendedName>
</protein>
<evidence type="ECO:0000256" key="9">
    <source>
        <dbReference type="SAM" id="Phobius"/>
    </source>
</evidence>
<keyword evidence="7 9" id="KW-0472">Membrane</keyword>
<feature type="transmembrane region" description="Helical" evidence="9">
    <location>
        <begin position="88"/>
        <end position="110"/>
    </location>
</feature>
<accession>A0A0D2JAU0</accession>
<evidence type="ECO:0000256" key="7">
    <source>
        <dbReference type="ARBA" id="ARBA00023136"/>
    </source>
</evidence>
<keyword evidence="2" id="KW-0813">Transport</keyword>
<comment type="subcellular location">
    <subcellularLocation>
        <location evidence="1">Cell inner membrane</location>
        <topology evidence="1">Multi-pass membrane protein</topology>
    </subcellularLocation>
</comment>
<evidence type="ECO:0000256" key="8">
    <source>
        <dbReference type="ARBA" id="ARBA00038436"/>
    </source>
</evidence>
<dbReference type="GO" id="GO:0005886">
    <property type="term" value="C:plasma membrane"/>
    <property type="evidence" value="ECO:0007669"/>
    <property type="project" value="UniProtKB-SubCell"/>
</dbReference>
<evidence type="ECO:0000313" key="11">
    <source>
        <dbReference type="EMBL" id="KIX12846.1"/>
    </source>
</evidence>
<dbReference type="Proteomes" id="UP000032233">
    <property type="component" value="Unassembled WGS sequence"/>
</dbReference>
<name>A0A0D2JAU0_9BACT</name>
<dbReference type="PANTHER" id="PTHR35011:SF10">
    <property type="entry name" value="TRAP TRANSPORTER SMALL PERMEASE PROTEIN"/>
    <property type="match status" value="1"/>
</dbReference>
<dbReference type="GO" id="GO:0022857">
    <property type="term" value="F:transmembrane transporter activity"/>
    <property type="evidence" value="ECO:0007669"/>
    <property type="project" value="TreeGrafter"/>
</dbReference>
<evidence type="ECO:0000256" key="3">
    <source>
        <dbReference type="ARBA" id="ARBA00022475"/>
    </source>
</evidence>
<dbReference type="InParanoid" id="A0A0D2JAU0"/>
<feature type="domain" description="Tripartite ATP-independent periplasmic transporters DctQ component" evidence="10">
    <location>
        <begin position="28"/>
        <end position="157"/>
    </location>
</feature>
<keyword evidence="5 9" id="KW-0812">Transmembrane</keyword>
<dbReference type="GO" id="GO:0015740">
    <property type="term" value="P:C4-dicarboxylate transport"/>
    <property type="evidence" value="ECO:0007669"/>
    <property type="project" value="TreeGrafter"/>
</dbReference>
<keyword evidence="4" id="KW-0997">Cell inner membrane</keyword>
<evidence type="ECO:0000256" key="2">
    <source>
        <dbReference type="ARBA" id="ARBA00022448"/>
    </source>
</evidence>
<dbReference type="EMBL" id="AZAC01000023">
    <property type="protein sequence ID" value="KIX12846.1"/>
    <property type="molecule type" value="Genomic_DNA"/>
</dbReference>
<comment type="caution">
    <text evidence="11">The sequence shown here is derived from an EMBL/GenBank/DDBJ whole genome shotgun (WGS) entry which is preliminary data.</text>
</comment>
<keyword evidence="3" id="KW-1003">Cell membrane</keyword>
<feature type="transmembrane region" description="Helical" evidence="9">
    <location>
        <begin position="14"/>
        <end position="38"/>
    </location>
</feature>
<keyword evidence="12" id="KW-1185">Reference proteome</keyword>
<organism evidence="11 12">
    <name type="scientific">Dethiosulfatarculus sandiegensis</name>
    <dbReference type="NCBI Taxonomy" id="1429043"/>
    <lineage>
        <taxon>Bacteria</taxon>
        <taxon>Pseudomonadati</taxon>
        <taxon>Thermodesulfobacteriota</taxon>
        <taxon>Desulfarculia</taxon>
        <taxon>Desulfarculales</taxon>
        <taxon>Desulfarculaceae</taxon>
        <taxon>Dethiosulfatarculus</taxon>
    </lineage>
</organism>
<dbReference type="RefSeq" id="WP_044350161.1">
    <property type="nucleotide sequence ID" value="NZ_AZAC01000023.1"/>
</dbReference>
<evidence type="ECO:0000313" key="12">
    <source>
        <dbReference type="Proteomes" id="UP000032233"/>
    </source>
</evidence>
<evidence type="ECO:0000256" key="6">
    <source>
        <dbReference type="ARBA" id="ARBA00022989"/>
    </source>
</evidence>
<feature type="transmembrane region" description="Helical" evidence="9">
    <location>
        <begin position="50"/>
        <end position="67"/>
    </location>
</feature>
<dbReference type="STRING" id="1429043.X474_17315"/>
<evidence type="ECO:0000259" key="10">
    <source>
        <dbReference type="Pfam" id="PF04290"/>
    </source>
</evidence>
<reference evidence="11 12" key="1">
    <citation type="submission" date="2013-11" db="EMBL/GenBank/DDBJ databases">
        <title>Metagenomic analysis of a methanogenic consortium involved in long chain n-alkane degradation.</title>
        <authorList>
            <person name="Davidova I.A."/>
            <person name="Callaghan A.V."/>
            <person name="Wawrik B."/>
            <person name="Pruitt S."/>
            <person name="Marks C."/>
            <person name="Duncan K.E."/>
            <person name="Suflita J.M."/>
        </authorList>
    </citation>
    <scope>NUCLEOTIDE SEQUENCE [LARGE SCALE GENOMIC DNA]</scope>
    <source>
        <strain evidence="11 12">SPR</strain>
    </source>
</reference>
<evidence type="ECO:0000256" key="5">
    <source>
        <dbReference type="ARBA" id="ARBA00022692"/>
    </source>
</evidence>
<dbReference type="PANTHER" id="PTHR35011">
    <property type="entry name" value="2,3-DIKETO-L-GULONATE TRAP TRANSPORTER SMALL PERMEASE PROTEIN YIAM"/>
    <property type="match status" value="1"/>
</dbReference>
<comment type="similarity">
    <text evidence="8">Belongs to the TRAP transporter small permease family.</text>
</comment>
<feature type="transmembrane region" description="Helical" evidence="9">
    <location>
        <begin position="130"/>
        <end position="154"/>
    </location>
</feature>
<dbReference type="AlphaFoldDB" id="A0A0D2JAU0"/>